<dbReference type="Gene3D" id="1.20.80.10">
    <property type="match status" value="1"/>
</dbReference>
<evidence type="ECO:0000256" key="8">
    <source>
        <dbReference type="ARBA" id="ARBA00023278"/>
    </source>
</evidence>
<dbReference type="PROSITE" id="PS51228">
    <property type="entry name" value="ACB_2"/>
    <property type="match status" value="1"/>
</dbReference>
<protein>
    <recommendedName>
        <fullName evidence="9">Acyl-CoA-binding protein</fullName>
    </recommendedName>
</protein>
<evidence type="ECO:0000256" key="7">
    <source>
        <dbReference type="ARBA" id="ARBA00023121"/>
    </source>
</evidence>
<evidence type="ECO:0000313" key="13">
    <source>
        <dbReference type="Proteomes" id="UP000527355"/>
    </source>
</evidence>
<keyword evidence="13" id="KW-1185">Reference proteome</keyword>
<dbReference type="PANTHER" id="PTHR23310">
    <property type="entry name" value="ACYL-COA-BINDING PROTEIN, ACBP"/>
    <property type="match status" value="1"/>
</dbReference>
<dbReference type="VEuPathDB" id="HostDB:GeneID_118661286"/>
<keyword evidence="4" id="KW-0813">Transport</keyword>
<evidence type="ECO:0000259" key="11">
    <source>
        <dbReference type="PROSITE" id="PS51228"/>
    </source>
</evidence>
<proteinExistence type="inferred from homology"/>
<dbReference type="PANTHER" id="PTHR23310:SF54">
    <property type="entry name" value="ACYL-COA-BINDING PROTEIN"/>
    <property type="match status" value="1"/>
</dbReference>
<comment type="caution">
    <text evidence="12">The sequence shown here is derived from an EMBL/GenBank/DDBJ whole genome shotgun (WGS) entry which is preliminary data.</text>
</comment>
<evidence type="ECO:0000256" key="10">
    <source>
        <dbReference type="SAM" id="MobiDB-lite"/>
    </source>
</evidence>
<feature type="region of interest" description="Disordered" evidence="10">
    <location>
        <begin position="42"/>
        <end position="70"/>
    </location>
</feature>
<keyword evidence="7" id="KW-0446">Lipid-binding</keyword>
<keyword evidence="8" id="KW-0379">Hydroxylation</keyword>
<comment type="subcellular location">
    <subcellularLocation>
        <location evidence="1">Endoplasmic reticulum</location>
    </subcellularLocation>
    <subcellularLocation>
        <location evidence="2">Golgi apparatus</location>
    </subcellularLocation>
</comment>
<dbReference type="InterPro" id="IPR022408">
    <property type="entry name" value="Acyl-CoA-binding_prot_CS"/>
</dbReference>
<name>A0A7J7WGV2_MYOMY</name>
<reference evidence="12 13" key="1">
    <citation type="journal article" date="2020" name="Nature">
        <title>Six reference-quality genomes reveal evolution of bat adaptations.</title>
        <authorList>
            <person name="Jebb D."/>
            <person name="Huang Z."/>
            <person name="Pippel M."/>
            <person name="Hughes G.M."/>
            <person name="Lavrichenko K."/>
            <person name="Devanna P."/>
            <person name="Winkler S."/>
            <person name="Jermiin L.S."/>
            <person name="Skirmuntt E.C."/>
            <person name="Katzourakis A."/>
            <person name="Burkitt-Gray L."/>
            <person name="Ray D.A."/>
            <person name="Sullivan K.A.M."/>
            <person name="Roscito J.G."/>
            <person name="Kirilenko B.M."/>
            <person name="Davalos L.M."/>
            <person name="Corthals A.P."/>
            <person name="Power M.L."/>
            <person name="Jones G."/>
            <person name="Ransome R.D."/>
            <person name="Dechmann D.K.N."/>
            <person name="Locatelli A.G."/>
            <person name="Puechmaille S.J."/>
            <person name="Fedrigo O."/>
            <person name="Jarvis E.D."/>
            <person name="Hiller M."/>
            <person name="Vernes S.C."/>
            <person name="Myers E.W."/>
            <person name="Teeling E.C."/>
        </authorList>
    </citation>
    <scope>NUCLEOTIDE SEQUENCE [LARGE SCALE GENOMIC DNA]</scope>
    <source>
        <strain evidence="12">MMyoMyo1</strain>
        <tissue evidence="12">Flight muscle</tissue>
    </source>
</reference>
<evidence type="ECO:0000256" key="5">
    <source>
        <dbReference type="ARBA" id="ARBA00022824"/>
    </source>
</evidence>
<keyword evidence="5" id="KW-0256">Endoplasmic reticulum</keyword>
<dbReference type="GO" id="GO:0005794">
    <property type="term" value="C:Golgi apparatus"/>
    <property type="evidence" value="ECO:0007669"/>
    <property type="project" value="UniProtKB-SubCell"/>
</dbReference>
<dbReference type="Pfam" id="PF00887">
    <property type="entry name" value="ACBP"/>
    <property type="match status" value="1"/>
</dbReference>
<evidence type="ECO:0000256" key="3">
    <source>
        <dbReference type="ARBA" id="ARBA00005567"/>
    </source>
</evidence>
<evidence type="ECO:0000256" key="4">
    <source>
        <dbReference type="ARBA" id="ARBA00022448"/>
    </source>
</evidence>
<dbReference type="PROSITE" id="PS00880">
    <property type="entry name" value="ACB_1"/>
    <property type="match status" value="1"/>
</dbReference>
<dbReference type="EMBL" id="JABWUV010000008">
    <property type="protein sequence ID" value="KAF6336430.1"/>
    <property type="molecule type" value="Genomic_DNA"/>
</dbReference>
<feature type="domain" description="ACB" evidence="11">
    <location>
        <begin position="2"/>
        <end position="135"/>
    </location>
</feature>
<dbReference type="GO" id="GO:0005739">
    <property type="term" value="C:mitochondrion"/>
    <property type="evidence" value="ECO:0007669"/>
    <property type="project" value="TreeGrafter"/>
</dbReference>
<dbReference type="InterPro" id="IPR035984">
    <property type="entry name" value="Acyl-CoA-binding_sf"/>
</dbReference>
<gene>
    <name evidence="12" type="ORF">mMyoMyo1_003652</name>
</gene>
<dbReference type="Proteomes" id="UP000527355">
    <property type="component" value="Unassembled WGS sequence"/>
</dbReference>
<evidence type="ECO:0000256" key="6">
    <source>
        <dbReference type="ARBA" id="ARBA00023034"/>
    </source>
</evidence>
<sequence length="135" mass="15230">MSQAEFDKAAEDVKNLKTKPADDEMLFIYSRYKQATVGDVNTGMLRRSGAGPRSSEQTRQPRTAWDVGPQRQGQVGCLECAERDVQGRCHESVRQQSRRTKEKIRNVGTGFGCQPRMSSKRIIMPCFSNTTDEVK</sequence>
<dbReference type="InterPro" id="IPR000582">
    <property type="entry name" value="Acyl-CoA-binding_protein"/>
</dbReference>
<dbReference type="InterPro" id="IPR014352">
    <property type="entry name" value="FERM/acyl-CoA-bd_prot_sf"/>
</dbReference>
<dbReference type="GO" id="GO:0006631">
    <property type="term" value="P:fatty acid metabolic process"/>
    <property type="evidence" value="ECO:0007669"/>
    <property type="project" value="TreeGrafter"/>
</dbReference>
<organism evidence="12 13">
    <name type="scientific">Myotis myotis</name>
    <name type="common">Greater mouse-eared bat</name>
    <name type="synonym">Vespertilio myotis</name>
    <dbReference type="NCBI Taxonomy" id="51298"/>
    <lineage>
        <taxon>Eukaryota</taxon>
        <taxon>Metazoa</taxon>
        <taxon>Chordata</taxon>
        <taxon>Craniata</taxon>
        <taxon>Vertebrata</taxon>
        <taxon>Euteleostomi</taxon>
        <taxon>Mammalia</taxon>
        <taxon>Eutheria</taxon>
        <taxon>Laurasiatheria</taxon>
        <taxon>Chiroptera</taxon>
        <taxon>Yangochiroptera</taxon>
        <taxon>Vespertilionidae</taxon>
        <taxon>Myotis</taxon>
    </lineage>
</organism>
<dbReference type="GO" id="GO:0005783">
    <property type="term" value="C:endoplasmic reticulum"/>
    <property type="evidence" value="ECO:0007669"/>
    <property type="project" value="UniProtKB-SubCell"/>
</dbReference>
<evidence type="ECO:0000256" key="9">
    <source>
        <dbReference type="ARBA" id="ARBA00039735"/>
    </source>
</evidence>
<dbReference type="PRINTS" id="PR00689">
    <property type="entry name" value="ACOABINDINGP"/>
</dbReference>
<evidence type="ECO:0000256" key="2">
    <source>
        <dbReference type="ARBA" id="ARBA00004555"/>
    </source>
</evidence>
<keyword evidence="6" id="KW-0333">Golgi apparatus</keyword>
<comment type="similarity">
    <text evidence="3">Belongs to the ACBP family.</text>
</comment>
<evidence type="ECO:0000256" key="1">
    <source>
        <dbReference type="ARBA" id="ARBA00004240"/>
    </source>
</evidence>
<dbReference type="SUPFAM" id="SSF47027">
    <property type="entry name" value="Acyl-CoA binding protein"/>
    <property type="match status" value="1"/>
</dbReference>
<accession>A0A7J7WGV2</accession>
<dbReference type="GO" id="GO:0000062">
    <property type="term" value="F:fatty-acyl-CoA binding"/>
    <property type="evidence" value="ECO:0007669"/>
    <property type="project" value="InterPro"/>
</dbReference>
<dbReference type="AlphaFoldDB" id="A0A7J7WGV2"/>
<evidence type="ECO:0000313" key="12">
    <source>
        <dbReference type="EMBL" id="KAF6336430.1"/>
    </source>
</evidence>